<evidence type="ECO:0000256" key="5">
    <source>
        <dbReference type="ARBA" id="ARBA00022777"/>
    </source>
</evidence>
<feature type="modified residue" description="4-aspartylphosphate" evidence="7">
    <location>
        <position position="980"/>
    </location>
</feature>
<dbReference type="PROSITE" id="PS50113">
    <property type="entry name" value="PAC"/>
    <property type="match status" value="4"/>
</dbReference>
<evidence type="ECO:0000259" key="9">
    <source>
        <dbReference type="PROSITE" id="PS50110"/>
    </source>
</evidence>
<dbReference type="NCBIfam" id="TIGR00229">
    <property type="entry name" value="sensory_box"/>
    <property type="match status" value="4"/>
</dbReference>
<accession>B7GAD0</accession>
<dbReference type="InterPro" id="IPR003594">
    <property type="entry name" value="HATPase_dom"/>
</dbReference>
<dbReference type="InterPro" id="IPR036890">
    <property type="entry name" value="HATPase_C_sf"/>
</dbReference>
<evidence type="ECO:0000259" key="11">
    <source>
        <dbReference type="PROSITE" id="PS50113"/>
    </source>
</evidence>
<dbReference type="InterPro" id="IPR001610">
    <property type="entry name" value="PAC"/>
</dbReference>
<dbReference type="InterPro" id="IPR035965">
    <property type="entry name" value="PAS-like_dom_sf"/>
</dbReference>
<dbReference type="CDD" id="cd00130">
    <property type="entry name" value="PAS"/>
    <property type="match status" value="5"/>
</dbReference>
<dbReference type="GO" id="GO:0006355">
    <property type="term" value="P:regulation of DNA-templated transcription"/>
    <property type="evidence" value="ECO:0007669"/>
    <property type="project" value="InterPro"/>
</dbReference>
<evidence type="ECO:0000313" key="13">
    <source>
        <dbReference type="Proteomes" id="UP000000759"/>
    </source>
</evidence>
<dbReference type="PROSITE" id="PS50110">
    <property type="entry name" value="RESPONSE_REGULATORY"/>
    <property type="match status" value="1"/>
</dbReference>
<feature type="domain" description="PAC" evidence="11">
    <location>
        <begin position="623"/>
        <end position="675"/>
    </location>
</feature>
<dbReference type="KEGG" id="pti:PHATRDRAFT_55037"/>
<dbReference type="GO" id="GO:0009584">
    <property type="term" value="P:detection of visible light"/>
    <property type="evidence" value="ECO:0007669"/>
    <property type="project" value="InterPro"/>
</dbReference>
<dbReference type="STRING" id="556484.B7GAD0"/>
<dbReference type="InterPro" id="IPR036097">
    <property type="entry name" value="HisK_dim/P_sf"/>
</dbReference>
<evidence type="ECO:0000259" key="10">
    <source>
        <dbReference type="PROSITE" id="PS50112"/>
    </source>
</evidence>
<keyword evidence="4" id="KW-0808">Transferase</keyword>
<feature type="domain" description="PAS" evidence="10">
    <location>
        <begin position="549"/>
        <end position="620"/>
    </location>
</feature>
<keyword evidence="6" id="KW-0675">Receptor</keyword>
<reference evidence="12 13" key="1">
    <citation type="journal article" date="2008" name="Nature">
        <title>The Phaeodactylum genome reveals the evolutionary history of diatom genomes.</title>
        <authorList>
            <person name="Bowler C."/>
            <person name="Allen A.E."/>
            <person name="Badger J.H."/>
            <person name="Grimwood J."/>
            <person name="Jabbari K."/>
            <person name="Kuo A."/>
            <person name="Maheswari U."/>
            <person name="Martens C."/>
            <person name="Maumus F."/>
            <person name="Otillar R.P."/>
            <person name="Rayko E."/>
            <person name="Salamov A."/>
            <person name="Vandepoele K."/>
            <person name="Beszteri B."/>
            <person name="Gruber A."/>
            <person name="Heijde M."/>
            <person name="Katinka M."/>
            <person name="Mock T."/>
            <person name="Valentin K."/>
            <person name="Verret F."/>
            <person name="Berges J.A."/>
            <person name="Brownlee C."/>
            <person name="Cadoret J.P."/>
            <person name="Chiovitti A."/>
            <person name="Choi C.J."/>
            <person name="Coesel S."/>
            <person name="De Martino A."/>
            <person name="Detter J.C."/>
            <person name="Durkin C."/>
            <person name="Falciatore A."/>
            <person name="Fournet J."/>
            <person name="Haruta M."/>
            <person name="Huysman M.J."/>
            <person name="Jenkins B.D."/>
            <person name="Jiroutova K."/>
            <person name="Jorgensen R.E."/>
            <person name="Joubert Y."/>
            <person name="Kaplan A."/>
            <person name="Kroger N."/>
            <person name="Kroth P.G."/>
            <person name="La Roche J."/>
            <person name="Lindquist E."/>
            <person name="Lommer M."/>
            <person name="Martin-Jezequel V."/>
            <person name="Lopez P.J."/>
            <person name="Lucas S."/>
            <person name="Mangogna M."/>
            <person name="McGinnis K."/>
            <person name="Medlin L.K."/>
            <person name="Montsant A."/>
            <person name="Oudot-Le Secq M.P."/>
            <person name="Napoli C."/>
            <person name="Obornik M."/>
            <person name="Parker M.S."/>
            <person name="Petit J.L."/>
            <person name="Porcel B.M."/>
            <person name="Poulsen N."/>
            <person name="Robison M."/>
            <person name="Rychlewski L."/>
            <person name="Rynearson T.A."/>
            <person name="Schmutz J."/>
            <person name="Shapiro H."/>
            <person name="Siaut M."/>
            <person name="Stanley M."/>
            <person name="Sussman M.R."/>
            <person name="Taylor A.R."/>
            <person name="Vardi A."/>
            <person name="von Dassow P."/>
            <person name="Vyverman W."/>
            <person name="Willis A."/>
            <person name="Wyrwicz L.S."/>
            <person name="Rokhsar D.S."/>
            <person name="Weissenbach J."/>
            <person name="Armbrust E.V."/>
            <person name="Green B.R."/>
            <person name="Van de Peer Y."/>
            <person name="Grigoriev I.V."/>
        </authorList>
    </citation>
    <scope>NUCLEOTIDE SEQUENCE [LARGE SCALE GENOMIC DNA]</scope>
    <source>
        <strain evidence="12 13">CCAP 1055/1</strain>
    </source>
</reference>
<dbReference type="GeneID" id="7195765"/>
<dbReference type="InterPro" id="IPR001789">
    <property type="entry name" value="Sig_transdc_resp-reg_receiver"/>
</dbReference>
<dbReference type="SMART" id="SM00388">
    <property type="entry name" value="HisKA"/>
    <property type="match status" value="1"/>
</dbReference>
<dbReference type="SUPFAM" id="SSF55874">
    <property type="entry name" value="ATPase domain of HSP90 chaperone/DNA topoisomerase II/histidine kinase"/>
    <property type="match status" value="1"/>
</dbReference>
<dbReference type="Pfam" id="PF13188">
    <property type="entry name" value="PAS_8"/>
    <property type="match status" value="1"/>
</dbReference>
<dbReference type="Proteomes" id="UP000000759">
    <property type="component" value="Chromosome 22"/>
</dbReference>
<dbReference type="HOGENOM" id="CLU_289430_0_0_1"/>
<reference evidence="13" key="2">
    <citation type="submission" date="2008-08" db="EMBL/GenBank/DDBJ databases">
        <authorList>
            <consortium name="Diatom Consortium"/>
            <person name="Grigoriev I."/>
            <person name="Grimwood J."/>
            <person name="Kuo A."/>
            <person name="Otillar R.P."/>
            <person name="Salamov A."/>
            <person name="Detter J.C."/>
            <person name="Lindquist E."/>
            <person name="Shapiro H."/>
            <person name="Lucas S."/>
            <person name="Glavina del Rio T."/>
            <person name="Pitluck S."/>
            <person name="Rokhsar D."/>
            <person name="Bowler C."/>
        </authorList>
    </citation>
    <scope>GENOME REANNOTATION</scope>
    <source>
        <strain evidence="13">CCAP 1055/1</strain>
    </source>
</reference>
<dbReference type="SUPFAM" id="SSF47384">
    <property type="entry name" value="Homodimeric domain of signal transducing histidine kinase"/>
    <property type="match status" value="1"/>
</dbReference>
<feature type="domain" description="PAC" evidence="11">
    <location>
        <begin position="369"/>
        <end position="421"/>
    </location>
</feature>
<dbReference type="Pfam" id="PF00989">
    <property type="entry name" value="PAS"/>
    <property type="match status" value="3"/>
</dbReference>
<dbReference type="Gene3D" id="3.30.565.10">
    <property type="entry name" value="Histidine kinase-like ATPase, C-terminal domain"/>
    <property type="match status" value="1"/>
</dbReference>
<dbReference type="Gene3D" id="3.40.50.2300">
    <property type="match status" value="1"/>
</dbReference>
<sequence length="1017" mass="112833">MAPNHGIQHCLVMTSVDEQAQHGLALERIGIESSVFDSIASPIFAVDRLGNVTDWNETLADLSGFASLDVVRRPAELMLDGCVDTWREALQTVQRAKRSFRCMLRLHSNQSVSTSTWYAARISRYNSYEGILIGAVCMLDEETQTFDMGKHIHVQDLRPNDTKGYEPIPDCDSRELLGGTNILIIKMDKHGRVDLWNKVSTEITGVTERDARGENISVFLTESSRKAFSDVMDKALSGEACANYQLEFLTKDGCIRYLLGSVTPRTDLDGSIAGCLVIAQDVTETAIRERTVTATALELRILIDTANVAIFGVDCDGYINEWNDTMANTCGFTGDEAFHKSFVHTFIAQDLRPAFEVVLEIALQGKFTKNYEAEILTKLGEIRYLLLNTTARRNSENEIIGVVLIAQDVTEEYKHDRAVAAMASELRQLIDTANAPIFGIDCEGDVNEWNDKTSEITGYTKEEAFDCCLVETFIVPSMQESVRHVLETALKGRGTSNYDLEFRTKSNEIRHLLVNATTRRDAENNIVGVVGVAQDVTEAVQRDRAVAGMALELRQLIDTANAPIFGIDINGNVNEWNRRTQEITGYSKEETFDEPLVERFIAKHIRKKVQEILDSALQGIETSNYELEFLSKSGEPAFMLVNATTRRDPEFNVVGVVGVAQDVTEDRKHAEELRKMQYLQALQEAKVETERNMTAYFAHELRNPLGAIDSALSVMPENIPDSAKSLVSGMQLCCSFMSSIMNNLLDVRKMEEGKMTLNKTPISLKALSRKVHKMLGPSVKPGVTFTESCTTNGKDWVLGDEHRLQQVMTNVITNAIKYTVGGSISIYMGWEGDDVKFECVDTGPGIPKREQEKLFQRFVMRGGAPGTGLGLAIAKHLVDLAGGSIRFDSDPSIQAGTACIVLLPLALCDPPEEGNNVIKMSLLDEPLKFLVIDDVRMNRTMLKRRLQTGIAPNCVLTEASTGEEALQIVGKQTFDVIIVDQYMEEAGGVMVGTDVVYAMRRMKTGFGKSQFQQTPLS</sequence>
<dbReference type="InterPro" id="IPR003661">
    <property type="entry name" value="HisK_dim/P_dom"/>
</dbReference>
<protein>
    <recommendedName>
        <fullName evidence="3">histidine kinase</fullName>
        <ecNumber evidence="3">2.7.13.3</ecNumber>
    </recommendedName>
</protein>
<dbReference type="PROSITE" id="PS50112">
    <property type="entry name" value="PAS"/>
    <property type="match status" value="5"/>
</dbReference>
<dbReference type="Gene3D" id="3.30.450.20">
    <property type="entry name" value="PAS domain"/>
    <property type="match status" value="5"/>
</dbReference>
<dbReference type="InterPro" id="IPR005467">
    <property type="entry name" value="His_kinase_dom"/>
</dbReference>
<gene>
    <name evidence="12" type="primary">SKP3</name>
    <name evidence="12" type="ORF">PHATRDRAFT_55037</name>
</gene>
<dbReference type="InterPro" id="IPR011006">
    <property type="entry name" value="CheY-like_superfamily"/>
</dbReference>
<evidence type="ECO:0000256" key="1">
    <source>
        <dbReference type="ARBA" id="ARBA00000085"/>
    </source>
</evidence>
<keyword evidence="13" id="KW-1185">Reference proteome</keyword>
<proteinExistence type="predicted"/>
<evidence type="ECO:0000256" key="6">
    <source>
        <dbReference type="ARBA" id="ARBA00023170"/>
    </source>
</evidence>
<evidence type="ECO:0000256" key="2">
    <source>
        <dbReference type="ARBA" id="ARBA00011738"/>
    </source>
</evidence>
<dbReference type="OrthoDB" id="10266508at2759"/>
<dbReference type="SUPFAM" id="SSF52172">
    <property type="entry name" value="CheY-like"/>
    <property type="match status" value="1"/>
</dbReference>
<dbReference type="CDD" id="cd00082">
    <property type="entry name" value="HisKA"/>
    <property type="match status" value="1"/>
</dbReference>
<dbReference type="GO" id="GO:0000155">
    <property type="term" value="F:phosphorelay sensor kinase activity"/>
    <property type="evidence" value="ECO:0007669"/>
    <property type="project" value="InterPro"/>
</dbReference>
<feature type="domain" description="PAS" evidence="10">
    <location>
        <begin position="35"/>
        <end position="97"/>
    </location>
</feature>
<name>B7GAD0_PHATC</name>
<feature type="domain" description="PAS" evidence="10">
    <location>
        <begin position="422"/>
        <end position="493"/>
    </location>
</feature>
<dbReference type="InterPro" id="IPR013656">
    <property type="entry name" value="PAS_4"/>
</dbReference>
<dbReference type="InParanoid" id="B7GAD0"/>
<dbReference type="PaxDb" id="2850-Phatr55037"/>
<dbReference type="Gene3D" id="1.10.287.130">
    <property type="match status" value="1"/>
</dbReference>
<dbReference type="PROSITE" id="PS50109">
    <property type="entry name" value="HIS_KIN"/>
    <property type="match status" value="1"/>
</dbReference>
<dbReference type="SMART" id="SM00387">
    <property type="entry name" value="HATPase_c"/>
    <property type="match status" value="1"/>
</dbReference>
<dbReference type="eggNOG" id="ENOG502QPNJ">
    <property type="taxonomic scope" value="Eukaryota"/>
</dbReference>
<dbReference type="AlphaFoldDB" id="B7GAD0"/>
<dbReference type="RefSeq" id="XP_002184053.1">
    <property type="nucleotide sequence ID" value="XM_002184017.1"/>
</dbReference>
<evidence type="ECO:0000256" key="7">
    <source>
        <dbReference type="PROSITE-ProRule" id="PRU00169"/>
    </source>
</evidence>
<feature type="domain" description="Histidine kinase" evidence="8">
    <location>
        <begin position="696"/>
        <end position="907"/>
    </location>
</feature>
<dbReference type="SMART" id="SM00091">
    <property type="entry name" value="PAS"/>
    <property type="match status" value="5"/>
</dbReference>
<evidence type="ECO:0000256" key="3">
    <source>
        <dbReference type="ARBA" id="ARBA00012438"/>
    </source>
</evidence>
<keyword evidence="5 12" id="KW-0418">Kinase</keyword>
<comment type="catalytic activity">
    <reaction evidence="1">
        <text>ATP + protein L-histidine = ADP + protein N-phospho-L-histidine.</text>
        <dbReference type="EC" id="2.7.13.3"/>
    </reaction>
</comment>
<feature type="domain" description="PAS" evidence="10">
    <location>
        <begin position="184"/>
        <end position="239"/>
    </location>
</feature>
<evidence type="ECO:0000313" key="12">
    <source>
        <dbReference type="EMBL" id="EEC44231.1"/>
    </source>
</evidence>
<dbReference type="EMBL" id="CM000624">
    <property type="protein sequence ID" value="EEC44231.1"/>
    <property type="molecule type" value="Genomic_DNA"/>
</dbReference>
<dbReference type="InterPro" id="IPR013767">
    <property type="entry name" value="PAS_fold"/>
</dbReference>
<feature type="domain" description="PAC" evidence="11">
    <location>
        <begin position="242"/>
        <end position="294"/>
    </location>
</feature>
<dbReference type="Pfam" id="PF00072">
    <property type="entry name" value="Response_reg"/>
    <property type="match status" value="1"/>
</dbReference>
<feature type="domain" description="PAC" evidence="11">
    <location>
        <begin position="496"/>
        <end position="548"/>
    </location>
</feature>
<dbReference type="PANTHER" id="PTHR43047">
    <property type="entry name" value="TWO-COMPONENT HISTIDINE PROTEIN KINASE"/>
    <property type="match status" value="1"/>
</dbReference>
<dbReference type="PRINTS" id="PR01033">
    <property type="entry name" value="PHYTOCHROME"/>
</dbReference>
<dbReference type="Pfam" id="PF00512">
    <property type="entry name" value="HisKA"/>
    <property type="match status" value="1"/>
</dbReference>
<dbReference type="GO" id="GO:0009927">
    <property type="term" value="F:histidine phosphotransfer kinase activity"/>
    <property type="evidence" value="ECO:0007669"/>
    <property type="project" value="TreeGrafter"/>
</dbReference>
<evidence type="ECO:0000259" key="8">
    <source>
        <dbReference type="PROSITE" id="PS50109"/>
    </source>
</evidence>
<dbReference type="Pfam" id="PF08448">
    <property type="entry name" value="PAS_4"/>
    <property type="match status" value="1"/>
</dbReference>
<organism evidence="12 13">
    <name type="scientific">Phaeodactylum tricornutum (strain CCAP 1055/1)</name>
    <dbReference type="NCBI Taxonomy" id="556484"/>
    <lineage>
        <taxon>Eukaryota</taxon>
        <taxon>Sar</taxon>
        <taxon>Stramenopiles</taxon>
        <taxon>Ochrophyta</taxon>
        <taxon>Bacillariophyta</taxon>
        <taxon>Bacillariophyceae</taxon>
        <taxon>Bacillariophycidae</taxon>
        <taxon>Naviculales</taxon>
        <taxon>Phaeodactylaceae</taxon>
        <taxon>Phaeodactylum</taxon>
    </lineage>
</organism>
<comment type="subunit">
    <text evidence="2">Homodimer.</text>
</comment>
<feature type="domain" description="Response regulatory" evidence="9">
    <location>
        <begin position="928"/>
        <end position="1017"/>
    </location>
</feature>
<dbReference type="InterPro" id="IPR001294">
    <property type="entry name" value="Phytochrome"/>
</dbReference>
<dbReference type="EC" id="2.7.13.3" evidence="3"/>
<dbReference type="SUPFAM" id="SSF55785">
    <property type="entry name" value="PYP-like sensor domain (PAS domain)"/>
    <property type="match status" value="5"/>
</dbReference>
<dbReference type="Pfam" id="PF02518">
    <property type="entry name" value="HATPase_c"/>
    <property type="match status" value="1"/>
</dbReference>
<dbReference type="SMART" id="SM00086">
    <property type="entry name" value="PAC"/>
    <property type="match status" value="4"/>
</dbReference>
<dbReference type="InterPro" id="IPR000014">
    <property type="entry name" value="PAS"/>
</dbReference>
<keyword evidence="7" id="KW-0597">Phosphoprotein</keyword>
<dbReference type="PANTHER" id="PTHR43047:SF72">
    <property type="entry name" value="OSMOSENSING HISTIDINE PROTEIN KINASE SLN1"/>
    <property type="match status" value="1"/>
</dbReference>
<dbReference type="InterPro" id="IPR000700">
    <property type="entry name" value="PAS-assoc_C"/>
</dbReference>
<dbReference type="GO" id="GO:0005886">
    <property type="term" value="C:plasma membrane"/>
    <property type="evidence" value="ECO:0007669"/>
    <property type="project" value="TreeGrafter"/>
</dbReference>
<evidence type="ECO:0000256" key="4">
    <source>
        <dbReference type="ARBA" id="ARBA00022679"/>
    </source>
</evidence>
<feature type="domain" description="PAS" evidence="10">
    <location>
        <begin position="295"/>
        <end position="366"/>
    </location>
</feature>
<dbReference type="CDD" id="cd00156">
    <property type="entry name" value="REC"/>
    <property type="match status" value="1"/>
</dbReference>